<dbReference type="EMBL" id="NRSG01000728">
    <property type="protein sequence ID" value="MBK1662749.1"/>
    <property type="molecule type" value="Genomic_DNA"/>
</dbReference>
<evidence type="ECO:0000256" key="2">
    <source>
        <dbReference type="SAM" id="MobiDB-lite"/>
    </source>
</evidence>
<evidence type="ECO:0008006" key="5">
    <source>
        <dbReference type="Google" id="ProtNLM"/>
    </source>
</evidence>
<reference evidence="3 4" key="1">
    <citation type="journal article" date="2020" name="Microorganisms">
        <title>Osmotic Adaptation and Compatible Solute Biosynthesis of Phototrophic Bacteria as Revealed from Genome Analyses.</title>
        <authorList>
            <person name="Imhoff J.F."/>
            <person name="Rahn T."/>
            <person name="Kunzel S."/>
            <person name="Keller A."/>
            <person name="Neulinger S.C."/>
        </authorList>
    </citation>
    <scope>NUCLEOTIDE SEQUENCE [LARGE SCALE GENOMIC DNA]</scope>
    <source>
        <strain evidence="3 4">DSM 15382</strain>
    </source>
</reference>
<protein>
    <recommendedName>
        <fullName evidence="5">FAD-dependent oxidoreductase</fullName>
    </recommendedName>
</protein>
<dbReference type="PANTHER" id="PTHR42949">
    <property type="entry name" value="ANAEROBIC GLYCEROL-3-PHOSPHATE DEHYDROGENASE SUBUNIT B"/>
    <property type="match status" value="1"/>
</dbReference>
<feature type="region of interest" description="Disordered" evidence="2">
    <location>
        <begin position="36"/>
        <end position="55"/>
    </location>
</feature>
<keyword evidence="4" id="KW-1185">Reference proteome</keyword>
<name>A0ABS1DA32_9PROT</name>
<dbReference type="RefSeq" id="WP_200306932.1">
    <property type="nucleotide sequence ID" value="NZ_NRSG01000728.1"/>
</dbReference>
<organism evidence="3 4">
    <name type="scientific">Paracraurococcus ruber</name>
    <dbReference type="NCBI Taxonomy" id="77675"/>
    <lineage>
        <taxon>Bacteria</taxon>
        <taxon>Pseudomonadati</taxon>
        <taxon>Pseudomonadota</taxon>
        <taxon>Alphaproteobacteria</taxon>
        <taxon>Acetobacterales</taxon>
        <taxon>Roseomonadaceae</taxon>
        <taxon>Paracraurococcus</taxon>
    </lineage>
</organism>
<dbReference type="PRINTS" id="PR00419">
    <property type="entry name" value="ADXRDTASE"/>
</dbReference>
<proteinExistence type="predicted"/>
<comment type="caution">
    <text evidence="3">The sequence shown here is derived from an EMBL/GenBank/DDBJ whole genome shotgun (WGS) entry which is preliminary data.</text>
</comment>
<gene>
    <name evidence="3" type="ORF">CKO45_31755</name>
</gene>
<accession>A0ABS1DA32</accession>
<sequence length="71" mass="7029">MTDCDVAVLGAGPAGMAAATEAARHGARVTLLEESPAPGGQVHRAPPPAFAATPDADRRAGDALRAAVGIR</sequence>
<keyword evidence="1" id="KW-0560">Oxidoreductase</keyword>
<feature type="non-terminal residue" evidence="3">
    <location>
        <position position="71"/>
    </location>
</feature>
<evidence type="ECO:0000313" key="4">
    <source>
        <dbReference type="Proteomes" id="UP000697995"/>
    </source>
</evidence>
<dbReference type="PANTHER" id="PTHR42949:SF3">
    <property type="entry name" value="ANAEROBIC GLYCEROL-3-PHOSPHATE DEHYDROGENASE SUBUNIT B"/>
    <property type="match status" value="1"/>
</dbReference>
<evidence type="ECO:0000256" key="1">
    <source>
        <dbReference type="ARBA" id="ARBA00023002"/>
    </source>
</evidence>
<dbReference type="InterPro" id="IPR051691">
    <property type="entry name" value="Metab_Enz_Cyan_OpOx_G3PDH"/>
</dbReference>
<dbReference type="InterPro" id="IPR036188">
    <property type="entry name" value="FAD/NAD-bd_sf"/>
</dbReference>
<dbReference type="SUPFAM" id="SSF51905">
    <property type="entry name" value="FAD/NAD(P)-binding domain"/>
    <property type="match status" value="1"/>
</dbReference>
<dbReference type="Proteomes" id="UP000697995">
    <property type="component" value="Unassembled WGS sequence"/>
</dbReference>
<dbReference type="Gene3D" id="3.50.50.60">
    <property type="entry name" value="FAD/NAD(P)-binding domain"/>
    <property type="match status" value="1"/>
</dbReference>
<dbReference type="Pfam" id="PF12831">
    <property type="entry name" value="FAD_oxidored"/>
    <property type="match status" value="1"/>
</dbReference>
<evidence type="ECO:0000313" key="3">
    <source>
        <dbReference type="EMBL" id="MBK1662749.1"/>
    </source>
</evidence>